<sequence length="317" mass="35517">MQKYIVKRLVYLVPVLFGVTFLTFALIYFSPGDPAILMLNATGVTPSPKLVEQVREELGLNRSFLVQYFHWLLGVFKGDFGISYKYNKPVLDLIILSLPATIKLAGLSMIMMMVIALPLGIISALNKNRILDYTIRIISFVGISMPGFWVGLLLIYIFALKFKILPVMGDSGWESIILPVATLTIAMASKYIRQIRVAILEEISQDYVIGAKARGIKGRVILSNHVLQSSLLSIVTLLGLSLGSLLGGTAIIETIFSWPGVGKLAVEAIFDRDYPLIQGYVLWITVIYTVINILVDISYYFLDPRIRLEKRANYERF</sequence>
<dbReference type="InterPro" id="IPR050045">
    <property type="entry name" value="Opp2B"/>
</dbReference>
<dbReference type="Pfam" id="PF19300">
    <property type="entry name" value="BPD_transp_1_N"/>
    <property type="match status" value="1"/>
</dbReference>
<feature type="transmembrane region" description="Helical" evidence="13">
    <location>
        <begin position="231"/>
        <end position="252"/>
    </location>
</feature>
<organism evidence="15 16">
    <name type="scientific">Clostridium tanneri</name>
    <dbReference type="NCBI Taxonomy" id="3037988"/>
    <lineage>
        <taxon>Bacteria</taxon>
        <taxon>Bacillati</taxon>
        <taxon>Bacillota</taxon>
        <taxon>Clostridia</taxon>
        <taxon>Eubacteriales</taxon>
        <taxon>Clostridiaceae</taxon>
        <taxon>Clostridium</taxon>
    </lineage>
</organism>
<evidence type="ECO:0000256" key="4">
    <source>
        <dbReference type="ARBA" id="ARBA00022596"/>
    </source>
</evidence>
<dbReference type="Proteomes" id="UP001281656">
    <property type="component" value="Unassembled WGS sequence"/>
</dbReference>
<evidence type="ECO:0000256" key="9">
    <source>
        <dbReference type="ARBA" id="ARBA00023136"/>
    </source>
</evidence>
<dbReference type="PANTHER" id="PTHR43163">
    <property type="entry name" value="DIPEPTIDE TRANSPORT SYSTEM PERMEASE PROTEIN DPPB-RELATED"/>
    <property type="match status" value="1"/>
</dbReference>
<evidence type="ECO:0000256" key="12">
    <source>
        <dbReference type="ARBA" id="ARBA00044774"/>
    </source>
</evidence>
<evidence type="ECO:0000256" key="8">
    <source>
        <dbReference type="ARBA" id="ARBA00023112"/>
    </source>
</evidence>
<dbReference type="Pfam" id="PF00528">
    <property type="entry name" value="BPD_transp_1"/>
    <property type="match status" value="1"/>
</dbReference>
<comment type="caution">
    <text evidence="15">The sequence shown here is derived from an EMBL/GenBank/DDBJ whole genome shotgun (WGS) entry which is preliminary data.</text>
</comment>
<evidence type="ECO:0000256" key="6">
    <source>
        <dbReference type="ARBA" id="ARBA00022989"/>
    </source>
</evidence>
<keyword evidence="6 13" id="KW-1133">Transmembrane helix</keyword>
<dbReference type="SUPFAM" id="SSF161098">
    <property type="entry name" value="MetI-like"/>
    <property type="match status" value="1"/>
</dbReference>
<keyword evidence="2 13" id="KW-0813">Transport</keyword>
<keyword evidence="5 13" id="KW-0812">Transmembrane</keyword>
<proteinExistence type="inferred from homology"/>
<dbReference type="NCBIfam" id="NF045470">
    <property type="entry name" value="Opp2B"/>
    <property type="match status" value="1"/>
</dbReference>
<evidence type="ECO:0000256" key="2">
    <source>
        <dbReference type="ARBA" id="ARBA00022448"/>
    </source>
</evidence>
<keyword evidence="9 13" id="KW-0472">Membrane</keyword>
<evidence type="ECO:0000256" key="1">
    <source>
        <dbReference type="ARBA" id="ARBA00004651"/>
    </source>
</evidence>
<evidence type="ECO:0000256" key="3">
    <source>
        <dbReference type="ARBA" id="ARBA00022475"/>
    </source>
</evidence>
<comment type="subunit">
    <text evidence="11">The complex is composed of two ATP-binding proteins (NikD and NikE), two transmembrane proteins (NikB and NikC) and a solute-binding protein (NikA).</text>
</comment>
<comment type="similarity">
    <text evidence="10">Belongs to the binding-protein-dependent transport system permease family. OppBC subfamily.</text>
</comment>
<dbReference type="InterPro" id="IPR035906">
    <property type="entry name" value="MetI-like_sf"/>
</dbReference>
<name>A0ABU4JXL3_9CLOT</name>
<keyword evidence="3" id="KW-1003">Cell membrane</keyword>
<comment type="subcellular location">
    <subcellularLocation>
        <location evidence="1 13">Cell membrane</location>
        <topology evidence="1 13">Multi-pass membrane protein</topology>
    </subcellularLocation>
</comment>
<feature type="transmembrane region" description="Helical" evidence="13">
    <location>
        <begin position="104"/>
        <end position="125"/>
    </location>
</feature>
<feature type="transmembrane region" description="Helical" evidence="13">
    <location>
        <begin position="171"/>
        <end position="192"/>
    </location>
</feature>
<evidence type="ECO:0000256" key="11">
    <source>
        <dbReference type="ARBA" id="ARBA00038669"/>
    </source>
</evidence>
<evidence type="ECO:0000256" key="7">
    <source>
        <dbReference type="ARBA" id="ARBA00023065"/>
    </source>
</evidence>
<reference evidence="15 16" key="1">
    <citation type="submission" date="2023-04" db="EMBL/GenBank/DDBJ databases">
        <title>Clostridium tannerae sp. nov., isolated from the fecal material of an alpaca.</title>
        <authorList>
            <person name="Miller S."/>
            <person name="Hendry M."/>
            <person name="King J."/>
            <person name="Sankaranarayanan K."/>
            <person name="Lawson P.A."/>
        </authorList>
    </citation>
    <scope>NUCLEOTIDE SEQUENCE [LARGE SCALE GENOMIC DNA]</scope>
    <source>
        <strain evidence="15 16">A1-XYC3</strain>
    </source>
</reference>
<evidence type="ECO:0000259" key="14">
    <source>
        <dbReference type="PROSITE" id="PS50928"/>
    </source>
</evidence>
<accession>A0ABU4JXL3</accession>
<dbReference type="RefSeq" id="WP_318799116.1">
    <property type="nucleotide sequence ID" value="NZ_JARUJP010000031.1"/>
</dbReference>
<evidence type="ECO:0000256" key="10">
    <source>
        <dbReference type="ARBA" id="ARBA00024202"/>
    </source>
</evidence>
<keyword evidence="16" id="KW-1185">Reference proteome</keyword>
<keyword evidence="7" id="KW-0406">Ion transport</keyword>
<dbReference type="InterPro" id="IPR045621">
    <property type="entry name" value="BPD_transp_1_N"/>
</dbReference>
<dbReference type="PROSITE" id="PS50928">
    <property type="entry name" value="ABC_TM1"/>
    <property type="match status" value="1"/>
</dbReference>
<evidence type="ECO:0000313" key="16">
    <source>
        <dbReference type="Proteomes" id="UP001281656"/>
    </source>
</evidence>
<feature type="transmembrane region" description="Helical" evidence="13">
    <location>
        <begin position="280"/>
        <end position="302"/>
    </location>
</feature>
<feature type="transmembrane region" description="Helical" evidence="13">
    <location>
        <begin position="137"/>
        <end position="159"/>
    </location>
</feature>
<dbReference type="Gene3D" id="1.10.3720.10">
    <property type="entry name" value="MetI-like"/>
    <property type="match status" value="1"/>
</dbReference>
<dbReference type="PANTHER" id="PTHR43163:SF6">
    <property type="entry name" value="DIPEPTIDE TRANSPORT SYSTEM PERMEASE PROTEIN DPPB-RELATED"/>
    <property type="match status" value="1"/>
</dbReference>
<feature type="domain" description="ABC transmembrane type-1" evidence="14">
    <location>
        <begin position="98"/>
        <end position="299"/>
    </location>
</feature>
<dbReference type="InterPro" id="IPR000515">
    <property type="entry name" value="MetI-like"/>
</dbReference>
<dbReference type="EMBL" id="JARUJP010000031">
    <property type="protein sequence ID" value="MDW8802894.1"/>
    <property type="molecule type" value="Genomic_DNA"/>
</dbReference>
<evidence type="ECO:0000313" key="15">
    <source>
        <dbReference type="EMBL" id="MDW8802894.1"/>
    </source>
</evidence>
<gene>
    <name evidence="15" type="ORF">P8V03_17250</name>
</gene>
<protein>
    <recommendedName>
        <fullName evidence="12">Nickel import system permease protein NikB</fullName>
    </recommendedName>
</protein>
<evidence type="ECO:0000256" key="5">
    <source>
        <dbReference type="ARBA" id="ARBA00022692"/>
    </source>
</evidence>
<keyword evidence="4" id="KW-0533">Nickel</keyword>
<keyword evidence="8" id="KW-0921">Nickel transport</keyword>
<feature type="transmembrane region" description="Helical" evidence="13">
    <location>
        <begin position="9"/>
        <end position="29"/>
    </location>
</feature>
<dbReference type="CDD" id="cd06261">
    <property type="entry name" value="TM_PBP2"/>
    <property type="match status" value="1"/>
</dbReference>
<evidence type="ECO:0000256" key="13">
    <source>
        <dbReference type="RuleBase" id="RU363032"/>
    </source>
</evidence>